<protein>
    <submittedName>
        <fullName evidence="1">Uncharacterized protein</fullName>
    </submittedName>
</protein>
<accession>A0ABR0B0I4</accession>
<dbReference type="EMBL" id="JAOYFB010000039">
    <property type="protein sequence ID" value="KAK4030893.1"/>
    <property type="molecule type" value="Genomic_DNA"/>
</dbReference>
<evidence type="ECO:0000313" key="1">
    <source>
        <dbReference type="EMBL" id="KAK4030893.1"/>
    </source>
</evidence>
<evidence type="ECO:0000313" key="2">
    <source>
        <dbReference type="Proteomes" id="UP001234178"/>
    </source>
</evidence>
<sequence length="61" mass="6921">MFSRLTKETVTGGGVVMITNCAIERSRDQICVITREQDMSKTKCKLIISQCIHIEYKIVNS</sequence>
<proteinExistence type="predicted"/>
<reference evidence="1 2" key="1">
    <citation type="journal article" date="2023" name="Nucleic Acids Res.">
        <title>The hologenome of Daphnia magna reveals possible DNA methylation and microbiome-mediated evolution of the host genome.</title>
        <authorList>
            <person name="Chaturvedi A."/>
            <person name="Li X."/>
            <person name="Dhandapani V."/>
            <person name="Marshall H."/>
            <person name="Kissane S."/>
            <person name="Cuenca-Cambronero M."/>
            <person name="Asole G."/>
            <person name="Calvet F."/>
            <person name="Ruiz-Romero M."/>
            <person name="Marangio P."/>
            <person name="Guigo R."/>
            <person name="Rago D."/>
            <person name="Mirbahai L."/>
            <person name="Eastwood N."/>
            <person name="Colbourne J.K."/>
            <person name="Zhou J."/>
            <person name="Mallon E."/>
            <person name="Orsini L."/>
        </authorList>
    </citation>
    <scope>NUCLEOTIDE SEQUENCE [LARGE SCALE GENOMIC DNA]</scope>
    <source>
        <strain evidence="1">LRV0_1</strain>
    </source>
</reference>
<comment type="caution">
    <text evidence="1">The sequence shown here is derived from an EMBL/GenBank/DDBJ whole genome shotgun (WGS) entry which is preliminary data.</text>
</comment>
<dbReference type="Proteomes" id="UP001234178">
    <property type="component" value="Unassembled WGS sequence"/>
</dbReference>
<keyword evidence="2" id="KW-1185">Reference proteome</keyword>
<name>A0ABR0B0I4_9CRUS</name>
<organism evidence="1 2">
    <name type="scientific">Daphnia magna</name>
    <dbReference type="NCBI Taxonomy" id="35525"/>
    <lineage>
        <taxon>Eukaryota</taxon>
        <taxon>Metazoa</taxon>
        <taxon>Ecdysozoa</taxon>
        <taxon>Arthropoda</taxon>
        <taxon>Crustacea</taxon>
        <taxon>Branchiopoda</taxon>
        <taxon>Diplostraca</taxon>
        <taxon>Cladocera</taxon>
        <taxon>Anomopoda</taxon>
        <taxon>Daphniidae</taxon>
        <taxon>Daphnia</taxon>
    </lineage>
</organism>
<gene>
    <name evidence="1" type="ORF">OUZ56_024279</name>
</gene>